<dbReference type="AlphaFoldDB" id="A0AAV9PII8"/>
<gene>
    <name evidence="2" type="ORF">LTR77_002410</name>
</gene>
<dbReference type="EMBL" id="JAVRRT010000003">
    <property type="protein sequence ID" value="KAK5173729.1"/>
    <property type="molecule type" value="Genomic_DNA"/>
</dbReference>
<dbReference type="Proteomes" id="UP001337655">
    <property type="component" value="Unassembled WGS sequence"/>
</dbReference>
<evidence type="ECO:0000313" key="3">
    <source>
        <dbReference type="Proteomes" id="UP001337655"/>
    </source>
</evidence>
<evidence type="ECO:0000313" key="2">
    <source>
        <dbReference type="EMBL" id="KAK5173729.1"/>
    </source>
</evidence>
<reference evidence="2 3" key="1">
    <citation type="submission" date="2023-08" db="EMBL/GenBank/DDBJ databases">
        <title>Black Yeasts Isolated from many extreme environments.</title>
        <authorList>
            <person name="Coleine C."/>
            <person name="Stajich J.E."/>
            <person name="Selbmann L."/>
        </authorList>
    </citation>
    <scope>NUCLEOTIDE SEQUENCE [LARGE SCALE GENOMIC DNA]</scope>
    <source>
        <strain evidence="2 3">CCFEE 5935</strain>
    </source>
</reference>
<proteinExistence type="predicted"/>
<dbReference type="GeneID" id="89923757"/>
<evidence type="ECO:0000256" key="1">
    <source>
        <dbReference type="SAM" id="SignalP"/>
    </source>
</evidence>
<protein>
    <submittedName>
        <fullName evidence="2">Uncharacterized protein</fullName>
    </submittedName>
</protein>
<feature type="signal peptide" evidence="1">
    <location>
        <begin position="1"/>
        <end position="22"/>
    </location>
</feature>
<keyword evidence="3" id="KW-1185">Reference proteome</keyword>
<name>A0AAV9PII8_9PEZI</name>
<keyword evidence="1" id="KW-0732">Signal</keyword>
<comment type="caution">
    <text evidence="2">The sequence shown here is derived from an EMBL/GenBank/DDBJ whole genome shotgun (WGS) entry which is preliminary data.</text>
</comment>
<sequence>MLLHYTLASLLFSTLLQVQALAVERRQDASSDVGPYISQIRTALYVIASTKADNTSASCADSSLPAMLDSEGYYGTYAHQLLCETAIGIQIWPDIDQASDDLTATLEDLYSVQSGGTAAARADSCRAINLATLDQAGLDGSGMQDVVCGDTAAEPSTTLWSRDIFVSADKSLYDYIVAGDIHASHYFIIGSDTISSVYTADLCDTKCQYLTGRQRQYEQSASLIRALFFDVHFYLSQFFDNRNTRVWNRGRLPTALKPDCAPIKQLNGLFKYRFRSPPDHQRSHIQSTEQQLRTTSGNRHFLHNHDLHPWFAPLLLKLLPKQSKHHDHDNYLHNDRYHLHHHYRRRWAKHLSAPGLRRFAAWTMALDGRVAAVSLWTGLSVAEAYWFGGEADRSDDEWWGIWSARDCITK</sequence>
<dbReference type="RefSeq" id="XP_064662424.1">
    <property type="nucleotide sequence ID" value="XM_064799669.1"/>
</dbReference>
<organism evidence="2 3">
    <name type="scientific">Saxophila tyrrhenica</name>
    <dbReference type="NCBI Taxonomy" id="1690608"/>
    <lineage>
        <taxon>Eukaryota</taxon>
        <taxon>Fungi</taxon>
        <taxon>Dikarya</taxon>
        <taxon>Ascomycota</taxon>
        <taxon>Pezizomycotina</taxon>
        <taxon>Dothideomycetes</taxon>
        <taxon>Dothideomycetidae</taxon>
        <taxon>Mycosphaerellales</taxon>
        <taxon>Extremaceae</taxon>
        <taxon>Saxophila</taxon>
    </lineage>
</organism>
<accession>A0AAV9PII8</accession>
<feature type="chain" id="PRO_5043754249" evidence="1">
    <location>
        <begin position="23"/>
        <end position="410"/>
    </location>
</feature>